<evidence type="ECO:0000256" key="1">
    <source>
        <dbReference type="ARBA" id="ARBA00023015"/>
    </source>
</evidence>
<evidence type="ECO:0000256" key="5">
    <source>
        <dbReference type="SAM" id="MobiDB-lite"/>
    </source>
</evidence>
<dbReference type="InterPro" id="IPR009057">
    <property type="entry name" value="Homeodomain-like_sf"/>
</dbReference>
<accession>A0A7W8NHS8</accession>
<dbReference type="EMBL" id="JACHFL010000031">
    <property type="protein sequence ID" value="MBB5366210.1"/>
    <property type="molecule type" value="Genomic_DNA"/>
</dbReference>
<dbReference type="PANTHER" id="PTHR30055">
    <property type="entry name" value="HTH-TYPE TRANSCRIPTIONAL REGULATOR RUTR"/>
    <property type="match status" value="1"/>
</dbReference>
<proteinExistence type="predicted"/>
<dbReference type="InterPro" id="IPR001647">
    <property type="entry name" value="HTH_TetR"/>
</dbReference>
<reference evidence="7 8" key="1">
    <citation type="submission" date="2020-08" db="EMBL/GenBank/DDBJ databases">
        <title>Genomic Encyclopedia of Type Strains, Phase IV (KMG-IV): sequencing the most valuable type-strain genomes for metagenomic binning, comparative biology and taxonomic classification.</title>
        <authorList>
            <person name="Goeker M."/>
        </authorList>
    </citation>
    <scope>NUCLEOTIDE SEQUENCE [LARGE SCALE GENOMIC DNA]</scope>
    <source>
        <strain evidence="7 8">DSM 27939</strain>
    </source>
</reference>
<gene>
    <name evidence="7" type="ORF">HNQ08_005339</name>
</gene>
<dbReference type="Proteomes" id="UP000552709">
    <property type="component" value="Unassembled WGS sequence"/>
</dbReference>
<evidence type="ECO:0000256" key="3">
    <source>
        <dbReference type="ARBA" id="ARBA00023163"/>
    </source>
</evidence>
<protein>
    <submittedName>
        <fullName evidence="7">AcrR family transcriptional regulator</fullName>
    </submittedName>
</protein>
<dbReference type="GO" id="GO:0000976">
    <property type="term" value="F:transcription cis-regulatory region binding"/>
    <property type="evidence" value="ECO:0007669"/>
    <property type="project" value="TreeGrafter"/>
</dbReference>
<keyword evidence="3" id="KW-0804">Transcription</keyword>
<keyword evidence="1" id="KW-0805">Transcription regulation</keyword>
<dbReference type="InterPro" id="IPR023772">
    <property type="entry name" value="DNA-bd_HTH_TetR-type_CS"/>
</dbReference>
<dbReference type="Pfam" id="PF00440">
    <property type="entry name" value="TetR_N"/>
    <property type="match status" value="1"/>
</dbReference>
<keyword evidence="2 4" id="KW-0238">DNA-binding</keyword>
<feature type="DNA-binding region" description="H-T-H motif" evidence="4">
    <location>
        <begin position="49"/>
        <end position="68"/>
    </location>
</feature>
<dbReference type="PRINTS" id="PR00455">
    <property type="entry name" value="HTHTETR"/>
</dbReference>
<dbReference type="SUPFAM" id="SSF46689">
    <property type="entry name" value="Homeodomain-like"/>
    <property type="match status" value="1"/>
</dbReference>
<feature type="compositionally biased region" description="Low complexity" evidence="5">
    <location>
        <begin position="10"/>
        <end position="22"/>
    </location>
</feature>
<keyword evidence="8" id="KW-1185">Reference proteome</keyword>
<dbReference type="GO" id="GO:0003700">
    <property type="term" value="F:DNA-binding transcription factor activity"/>
    <property type="evidence" value="ECO:0007669"/>
    <property type="project" value="TreeGrafter"/>
</dbReference>
<dbReference type="PROSITE" id="PS50977">
    <property type="entry name" value="HTH_TETR_2"/>
    <property type="match status" value="1"/>
</dbReference>
<dbReference type="AlphaFoldDB" id="A0A7W8NHS8"/>
<evidence type="ECO:0000313" key="7">
    <source>
        <dbReference type="EMBL" id="MBB5366210.1"/>
    </source>
</evidence>
<dbReference type="PANTHER" id="PTHR30055:SF234">
    <property type="entry name" value="HTH-TYPE TRANSCRIPTIONAL REGULATOR BETI"/>
    <property type="match status" value="1"/>
</dbReference>
<dbReference type="InterPro" id="IPR036271">
    <property type="entry name" value="Tet_transcr_reg_TetR-rel_C_sf"/>
</dbReference>
<dbReference type="Gene3D" id="1.10.357.10">
    <property type="entry name" value="Tetracycline Repressor, domain 2"/>
    <property type="match status" value="1"/>
</dbReference>
<evidence type="ECO:0000259" key="6">
    <source>
        <dbReference type="PROSITE" id="PS50977"/>
    </source>
</evidence>
<evidence type="ECO:0000256" key="4">
    <source>
        <dbReference type="PROSITE-ProRule" id="PRU00335"/>
    </source>
</evidence>
<name>A0A7W8NHS8_9DEIO</name>
<comment type="caution">
    <text evidence="7">The sequence shown here is derived from an EMBL/GenBank/DDBJ whole genome shotgun (WGS) entry which is preliminary data.</text>
</comment>
<dbReference type="SUPFAM" id="SSF48498">
    <property type="entry name" value="Tetracyclin repressor-like, C-terminal domain"/>
    <property type="match status" value="1"/>
</dbReference>
<feature type="domain" description="HTH tetR-type" evidence="6">
    <location>
        <begin position="26"/>
        <end position="86"/>
    </location>
</feature>
<dbReference type="RefSeq" id="WP_184138075.1">
    <property type="nucleotide sequence ID" value="NZ_JACHFL010000031.1"/>
</dbReference>
<evidence type="ECO:0000313" key="8">
    <source>
        <dbReference type="Proteomes" id="UP000552709"/>
    </source>
</evidence>
<evidence type="ECO:0000256" key="2">
    <source>
        <dbReference type="ARBA" id="ARBA00023125"/>
    </source>
</evidence>
<organism evidence="7 8">
    <name type="scientific">Deinococcus humi</name>
    <dbReference type="NCBI Taxonomy" id="662880"/>
    <lineage>
        <taxon>Bacteria</taxon>
        <taxon>Thermotogati</taxon>
        <taxon>Deinococcota</taxon>
        <taxon>Deinococci</taxon>
        <taxon>Deinococcales</taxon>
        <taxon>Deinococcaceae</taxon>
        <taxon>Deinococcus</taxon>
    </lineage>
</organism>
<sequence>MSNHSEESSAKPASRGRAAPRPAFDPERRAAILRAAVTVFARKGFHGATIAEIAREAGLASGTLYNHFQNKQTILLALLDTMNDTGQREADFAAADHETLDSFTQRYVRQRLETFTQAAGDALGVILAELLTNAELRAAYARQLLGPTTVLGERVFARWASEGRIRPERVELVVRAFAAQVLGLLVLRQLGDDTLTARWDEIPDVVSDLMLHGIEGDTP</sequence>
<dbReference type="PROSITE" id="PS01081">
    <property type="entry name" value="HTH_TETR_1"/>
    <property type="match status" value="1"/>
</dbReference>
<feature type="region of interest" description="Disordered" evidence="5">
    <location>
        <begin position="1"/>
        <end position="25"/>
    </location>
</feature>
<dbReference type="InterPro" id="IPR050109">
    <property type="entry name" value="HTH-type_TetR-like_transc_reg"/>
</dbReference>